<dbReference type="AlphaFoldDB" id="A0A8J5LEE6"/>
<dbReference type="InterPro" id="IPR002618">
    <property type="entry name" value="UDPGP_fam"/>
</dbReference>
<reference evidence="9 10" key="1">
    <citation type="submission" date="2020-08" db="EMBL/GenBank/DDBJ databases">
        <title>Plant Genome Project.</title>
        <authorList>
            <person name="Zhang R.-G."/>
        </authorList>
    </citation>
    <scope>NUCLEOTIDE SEQUENCE [LARGE SCALE GENOMIC DNA]</scope>
    <source>
        <tissue evidence="9">Rhizome</tissue>
    </source>
</reference>
<dbReference type="Pfam" id="PF02519">
    <property type="entry name" value="Auxin_inducible"/>
    <property type="match status" value="1"/>
</dbReference>
<dbReference type="GO" id="GO:0006048">
    <property type="term" value="P:UDP-N-acetylglucosamine biosynthetic process"/>
    <property type="evidence" value="ECO:0007669"/>
    <property type="project" value="TreeGrafter"/>
</dbReference>
<keyword evidence="4" id="KW-0808">Transferase</keyword>
<comment type="catalytic activity">
    <reaction evidence="8">
        <text>a monosaccharide 1-phosphate + UTP + H(+) = a UDP-monosaccharide + diphosphate</text>
        <dbReference type="Rhea" id="RHEA:13205"/>
        <dbReference type="ChEBI" id="CHEBI:15378"/>
        <dbReference type="ChEBI" id="CHEBI:33019"/>
        <dbReference type="ChEBI" id="CHEBI:46398"/>
        <dbReference type="ChEBI" id="CHEBI:140358"/>
        <dbReference type="ChEBI" id="CHEBI:140359"/>
        <dbReference type="EC" id="2.7.7.64"/>
    </reaction>
</comment>
<evidence type="ECO:0000256" key="2">
    <source>
        <dbReference type="ARBA" id="ARBA00001946"/>
    </source>
</evidence>
<dbReference type="PANTHER" id="PTHR11952:SF9">
    <property type="entry name" value="UDP-SUGAR PYROPHOSPHORYLASE"/>
    <property type="match status" value="1"/>
</dbReference>
<evidence type="ECO:0000256" key="3">
    <source>
        <dbReference type="ARBA" id="ARBA00006974"/>
    </source>
</evidence>
<sequence length="772" mass="85748">MGYSIGYLKISISFSCKRKREAIEEELKESLLIDNMKSFVVPKGCLPVYVGDNMRPFVIPISYLGLPTFRTLMERVAEEFGFDQNGALRIPCEEDYFVDPHWAFSDLCKMESAGENLGGLSIAGGWISSSPNLDKNLGILSAEEIALAKMLLDKGQKHLFDHWPEPGVDDTRKKNFLHQVARLNSSYPGGLVSYIQNARKLLADSKAGKNPYDGFTPSVPSGEILTFGDEKFTLLEETGVRESRKAAFVLVAGGLGERLGYKGIKLALPSETTTNRCFLQYYIESILALQEASCRTVQGHGEAEIPLVIMTSDDTHAPTLSLLEANYYFGMKSSQVKLLKQEKVACLNDNDARLALDPNDSYKIQTKPHGHGDVHTLLFSSGLLNLWHRADIRWVLFFQDTNGLLFKGIPASLGVSATRGYQVNSLAVPRKAKEAMGGIAQLTHTDGTKMVINVEYNQLGPLLRATGHADGDVNCETGFSPFPGNINQVVDKWLAYAPVKNNPEDASKVPKGNPYHSATSGEMAVYRANCLMLKKAGVLVADPIIDIFNGQEVEVWPRVTWSPKWASTFTDVIWKVGKGCSISQRSTLVINGQNIVLDGLRLDGTLVITANDQADLHEIYILRWNCNNMMEPEKNAVAGRGWRRDSANTNHLRNTMMKQEEVFRFQVRELHRLYRVQRTLMVETRSSNKAALHQLDMNLNSGTSNSTLNFADWISLAASEACNTSSEDQSLFSFGKQMKEKIEAQCPQLSWPEAESDLQLTLSIACGTHEKR</sequence>
<dbReference type="Gene3D" id="2.160.10.30">
    <property type="match status" value="1"/>
</dbReference>
<dbReference type="Pfam" id="PF01704">
    <property type="entry name" value="UDPGP"/>
    <property type="match status" value="1"/>
</dbReference>
<comment type="cofactor">
    <cofactor evidence="1">
        <name>Mn(2+)</name>
        <dbReference type="ChEBI" id="CHEBI:29035"/>
    </cofactor>
</comment>
<evidence type="ECO:0000256" key="5">
    <source>
        <dbReference type="ARBA" id="ARBA00022695"/>
    </source>
</evidence>
<proteinExistence type="inferred from homology"/>
<keyword evidence="10" id="KW-1185">Reference proteome</keyword>
<dbReference type="EC" id="2.7.7.64" evidence="7"/>
<evidence type="ECO:0000256" key="6">
    <source>
        <dbReference type="ARBA" id="ARBA00038047"/>
    </source>
</evidence>
<dbReference type="GO" id="GO:0009733">
    <property type="term" value="P:response to auxin"/>
    <property type="evidence" value="ECO:0007669"/>
    <property type="project" value="InterPro"/>
</dbReference>
<dbReference type="InterPro" id="IPR039741">
    <property type="entry name" value="UDP-sugar_pyrophosphorylase"/>
</dbReference>
<evidence type="ECO:0000256" key="7">
    <source>
        <dbReference type="ARBA" id="ARBA00039080"/>
    </source>
</evidence>
<comment type="similarity">
    <text evidence="3">Belongs to the ARG7 family.</text>
</comment>
<dbReference type="SUPFAM" id="SSF53448">
    <property type="entry name" value="Nucleotide-diphospho-sugar transferases"/>
    <property type="match status" value="1"/>
</dbReference>
<dbReference type="InterPro" id="IPR029044">
    <property type="entry name" value="Nucleotide-diphossugar_trans"/>
</dbReference>
<evidence type="ECO:0000313" key="9">
    <source>
        <dbReference type="EMBL" id="KAG6511347.1"/>
    </source>
</evidence>
<dbReference type="GO" id="GO:0003977">
    <property type="term" value="F:UDP-N-acetylglucosamine diphosphorylase activity"/>
    <property type="evidence" value="ECO:0007669"/>
    <property type="project" value="TreeGrafter"/>
</dbReference>
<dbReference type="GO" id="GO:0051748">
    <property type="term" value="F:UTP-monosaccharide-1-phosphate uridylyltransferase activity"/>
    <property type="evidence" value="ECO:0007669"/>
    <property type="project" value="UniProtKB-EC"/>
</dbReference>
<dbReference type="EMBL" id="JACMSC010000008">
    <property type="protein sequence ID" value="KAG6511347.1"/>
    <property type="molecule type" value="Genomic_DNA"/>
</dbReference>
<accession>A0A8J5LEE6</accession>
<gene>
    <name evidence="9" type="ORF">ZIOFF_029407</name>
</gene>
<keyword evidence="5" id="KW-0548">Nucleotidyltransferase</keyword>
<evidence type="ECO:0000313" key="10">
    <source>
        <dbReference type="Proteomes" id="UP000734854"/>
    </source>
</evidence>
<dbReference type="FunFam" id="2.160.10.30:FF:000001">
    <property type="entry name" value="UDP-sugar pyrophosphorylase"/>
    <property type="match status" value="1"/>
</dbReference>
<evidence type="ECO:0000256" key="8">
    <source>
        <dbReference type="ARBA" id="ARBA00048259"/>
    </source>
</evidence>
<evidence type="ECO:0000256" key="1">
    <source>
        <dbReference type="ARBA" id="ARBA00001936"/>
    </source>
</evidence>
<protein>
    <recommendedName>
        <fullName evidence="7">UTP-monosaccharide-1-phosphate uridylyltransferase</fullName>
        <ecNumber evidence="7">2.7.7.64</ecNumber>
    </recommendedName>
</protein>
<comment type="similarity">
    <text evidence="6">Belongs to the USP family.</text>
</comment>
<dbReference type="PANTHER" id="PTHR11952">
    <property type="entry name" value="UDP- GLUCOSE PYROPHOSPHORYLASE"/>
    <property type="match status" value="1"/>
</dbReference>
<comment type="cofactor">
    <cofactor evidence="2">
        <name>Mg(2+)</name>
        <dbReference type="ChEBI" id="CHEBI:18420"/>
    </cofactor>
</comment>
<organism evidence="9 10">
    <name type="scientific">Zingiber officinale</name>
    <name type="common">Ginger</name>
    <name type="synonym">Amomum zingiber</name>
    <dbReference type="NCBI Taxonomy" id="94328"/>
    <lineage>
        <taxon>Eukaryota</taxon>
        <taxon>Viridiplantae</taxon>
        <taxon>Streptophyta</taxon>
        <taxon>Embryophyta</taxon>
        <taxon>Tracheophyta</taxon>
        <taxon>Spermatophyta</taxon>
        <taxon>Magnoliopsida</taxon>
        <taxon>Liliopsida</taxon>
        <taxon>Zingiberales</taxon>
        <taxon>Zingiberaceae</taxon>
        <taxon>Zingiber</taxon>
    </lineage>
</organism>
<dbReference type="Proteomes" id="UP000734854">
    <property type="component" value="Unassembled WGS sequence"/>
</dbReference>
<dbReference type="Gene3D" id="3.90.550.10">
    <property type="entry name" value="Spore Coat Polysaccharide Biosynthesis Protein SpsA, Chain A"/>
    <property type="match status" value="1"/>
</dbReference>
<evidence type="ECO:0000256" key="4">
    <source>
        <dbReference type="ARBA" id="ARBA00022679"/>
    </source>
</evidence>
<name>A0A8J5LEE6_ZINOF</name>
<comment type="caution">
    <text evidence="9">The sequence shown here is derived from an EMBL/GenBank/DDBJ whole genome shotgun (WGS) entry which is preliminary data.</text>
</comment>
<dbReference type="InterPro" id="IPR003676">
    <property type="entry name" value="SAUR_fam"/>
</dbReference>